<sequence>MDSRHRVRRLAVGGDVESMCLRTEVKHVCEHSVLRGVTECYAKPCEGVQVEVILSDVDCPQCDGWERVQSARWCPVGWAVKRTRPDPNKRKRPSLDRLKGLCVVMASRYRYLLSRQDGKTSPPQFIGSAGREKRQDEHPSNLPTIGPAGLQRSVSPTLGAARPLLTDGRDL</sequence>
<evidence type="ECO:0000313" key="2">
    <source>
        <dbReference type="EMBL" id="RCI13325.1"/>
    </source>
</evidence>
<dbReference type="EMBL" id="LKCN02000007">
    <property type="protein sequence ID" value="RCI13325.1"/>
    <property type="molecule type" value="Genomic_DNA"/>
</dbReference>
<evidence type="ECO:0000256" key="1">
    <source>
        <dbReference type="SAM" id="MobiDB-lite"/>
    </source>
</evidence>
<accession>A0A367LFX4</accession>
<protein>
    <submittedName>
        <fullName evidence="2">Uncharacterized protein</fullName>
    </submittedName>
</protein>
<dbReference type="Proteomes" id="UP000253664">
    <property type="component" value="Unassembled WGS sequence"/>
</dbReference>
<proteinExistence type="predicted"/>
<evidence type="ECO:0000313" key="3">
    <source>
        <dbReference type="Proteomes" id="UP000253664"/>
    </source>
</evidence>
<comment type="caution">
    <text evidence="2">The sequence shown here is derived from an EMBL/GenBank/DDBJ whole genome shotgun (WGS) entry which is preliminary data.</text>
</comment>
<dbReference type="AlphaFoldDB" id="A0A367LFX4"/>
<keyword evidence="3" id="KW-1185">Reference proteome</keyword>
<feature type="compositionally biased region" description="Basic and acidic residues" evidence="1">
    <location>
        <begin position="130"/>
        <end position="139"/>
    </location>
</feature>
<name>A0A367LFX4_9HYPO</name>
<gene>
    <name evidence="2" type="ORF">L249_0327</name>
</gene>
<feature type="region of interest" description="Disordered" evidence="1">
    <location>
        <begin position="118"/>
        <end position="171"/>
    </location>
</feature>
<dbReference type="OrthoDB" id="4873597at2759"/>
<organism evidence="2 3">
    <name type="scientific">Ophiocordyceps polyrhachis-furcata BCC 54312</name>
    <dbReference type="NCBI Taxonomy" id="1330021"/>
    <lineage>
        <taxon>Eukaryota</taxon>
        <taxon>Fungi</taxon>
        <taxon>Dikarya</taxon>
        <taxon>Ascomycota</taxon>
        <taxon>Pezizomycotina</taxon>
        <taxon>Sordariomycetes</taxon>
        <taxon>Hypocreomycetidae</taxon>
        <taxon>Hypocreales</taxon>
        <taxon>Ophiocordycipitaceae</taxon>
        <taxon>Ophiocordyceps</taxon>
    </lineage>
</organism>
<reference evidence="2 3" key="1">
    <citation type="journal article" date="2015" name="BMC Genomics">
        <title>Insights from the genome of Ophiocordyceps polyrhachis-furcata to pathogenicity and host specificity in insect fungi.</title>
        <authorList>
            <person name="Wichadakul D."/>
            <person name="Kobmoo N."/>
            <person name="Ingsriswang S."/>
            <person name="Tangphatsornruang S."/>
            <person name="Chantasingh D."/>
            <person name="Luangsa-ard J.J."/>
            <person name="Eurwilaichitr L."/>
        </authorList>
    </citation>
    <scope>NUCLEOTIDE SEQUENCE [LARGE SCALE GENOMIC DNA]</scope>
    <source>
        <strain evidence="2 3">BCC 54312</strain>
    </source>
</reference>